<evidence type="ECO:0000313" key="2">
    <source>
        <dbReference type="EMBL" id="OAA59154.1"/>
    </source>
</evidence>
<sequence>MATHTAVRPHGRRDTHINHPMTTRRNIRPTIPLLATSLPVTGHQITNRTAITLPTTARTATGPVRASRQNNHPSRTDPIRTIRRIRSGNRWDPGYNSNGEATAGGDGSTFGSRRSLV</sequence>
<dbReference type="AlphaFoldDB" id="A0A167S1Y3"/>
<reference evidence="2 3" key="1">
    <citation type="journal article" date="2016" name="Genome Biol. Evol.">
        <title>Divergent and convergent evolution of fungal pathogenicity.</title>
        <authorList>
            <person name="Shang Y."/>
            <person name="Xiao G."/>
            <person name="Zheng P."/>
            <person name="Cen K."/>
            <person name="Zhan S."/>
            <person name="Wang C."/>
        </authorList>
    </citation>
    <scope>NUCLEOTIDE SEQUENCE [LARGE SCALE GENOMIC DNA]</scope>
    <source>
        <strain evidence="2 3">RCEF 264</strain>
    </source>
</reference>
<accession>A0A167S1Y3</accession>
<keyword evidence="3" id="KW-1185">Reference proteome</keyword>
<protein>
    <submittedName>
        <fullName evidence="2">Uncharacterized protein</fullName>
    </submittedName>
</protein>
<name>A0A167S1Y3_9HYPO</name>
<feature type="compositionally biased region" description="Polar residues" evidence="1">
    <location>
        <begin position="45"/>
        <end position="59"/>
    </location>
</feature>
<evidence type="ECO:0000313" key="3">
    <source>
        <dbReference type="Proteomes" id="UP000076874"/>
    </source>
</evidence>
<feature type="region of interest" description="Disordered" evidence="1">
    <location>
        <begin position="45"/>
        <end position="117"/>
    </location>
</feature>
<dbReference type="Proteomes" id="UP000076874">
    <property type="component" value="Unassembled WGS sequence"/>
</dbReference>
<gene>
    <name evidence="2" type="ORF">SPI_06356</name>
</gene>
<comment type="caution">
    <text evidence="2">The sequence shown here is derived from an EMBL/GenBank/DDBJ whole genome shotgun (WGS) entry which is preliminary data.</text>
</comment>
<organism evidence="2 3">
    <name type="scientific">Niveomyces insectorum RCEF 264</name>
    <dbReference type="NCBI Taxonomy" id="1081102"/>
    <lineage>
        <taxon>Eukaryota</taxon>
        <taxon>Fungi</taxon>
        <taxon>Dikarya</taxon>
        <taxon>Ascomycota</taxon>
        <taxon>Pezizomycotina</taxon>
        <taxon>Sordariomycetes</taxon>
        <taxon>Hypocreomycetidae</taxon>
        <taxon>Hypocreales</taxon>
        <taxon>Cordycipitaceae</taxon>
        <taxon>Niveomyces</taxon>
    </lineage>
</organism>
<dbReference type="EMBL" id="AZHD01000011">
    <property type="protein sequence ID" value="OAA59154.1"/>
    <property type="molecule type" value="Genomic_DNA"/>
</dbReference>
<feature type="region of interest" description="Disordered" evidence="1">
    <location>
        <begin position="1"/>
        <end position="28"/>
    </location>
</feature>
<evidence type="ECO:0000256" key="1">
    <source>
        <dbReference type="SAM" id="MobiDB-lite"/>
    </source>
</evidence>
<proteinExistence type="predicted"/>